<feature type="chain" id="PRO_5024455305" description="Chitin-binding type-2 domain-containing protein" evidence="1">
    <location>
        <begin position="17"/>
        <end position="175"/>
    </location>
</feature>
<feature type="signal peptide" evidence="1">
    <location>
        <begin position="1"/>
        <end position="16"/>
    </location>
</feature>
<proteinExistence type="predicted"/>
<comment type="caution">
    <text evidence="3">The sequence shown here is derived from an EMBL/GenBank/DDBJ whole genome shotgun (WGS) entry which is preliminary data.</text>
</comment>
<dbReference type="AlphaFoldDB" id="A0A5N4B5B4"/>
<dbReference type="Pfam" id="PF01607">
    <property type="entry name" value="CBM_14"/>
    <property type="match status" value="1"/>
</dbReference>
<dbReference type="PROSITE" id="PS50940">
    <property type="entry name" value="CHIT_BIND_II"/>
    <property type="match status" value="1"/>
</dbReference>
<dbReference type="PANTHER" id="PTHR22933">
    <property type="entry name" value="FI18007P1-RELATED"/>
    <property type="match status" value="1"/>
</dbReference>
<dbReference type="OrthoDB" id="6407151at2759"/>
<dbReference type="PANTHER" id="PTHR22933:SF43">
    <property type="entry name" value="LP10131P"/>
    <property type="match status" value="1"/>
</dbReference>
<evidence type="ECO:0000313" key="4">
    <source>
        <dbReference type="Proteomes" id="UP000327044"/>
    </source>
</evidence>
<dbReference type="GO" id="GO:0008061">
    <property type="term" value="F:chitin binding"/>
    <property type="evidence" value="ECO:0007669"/>
    <property type="project" value="InterPro"/>
</dbReference>
<dbReference type="InterPro" id="IPR036508">
    <property type="entry name" value="Chitin-bd_dom_sf"/>
</dbReference>
<sequence length="175" mass="20138">MKYLIILPLTFCIVISAPRSRIYPEQTPPQLLTLPSNATSIRAEITDSFTCEGRSYGYYADTDNDCQIFHVCLPVVYSHTRSQMFKWSFICPEETIFNQEIFTCVNADESIDCMESPKFYSLNSHFGERESETEEAHHVTDGTTVLPEMSQGVEKSGRRHSYDSKRKTLESVYNY</sequence>
<keyword evidence="1" id="KW-0732">Signal</keyword>
<gene>
    <name evidence="3" type="ORF">PPYR_01703</name>
</gene>
<evidence type="ECO:0000259" key="2">
    <source>
        <dbReference type="PROSITE" id="PS50940"/>
    </source>
</evidence>
<keyword evidence="4" id="KW-1185">Reference proteome</keyword>
<organism evidence="3 4">
    <name type="scientific">Photinus pyralis</name>
    <name type="common">Common eastern firefly</name>
    <name type="synonym">Lampyris pyralis</name>
    <dbReference type="NCBI Taxonomy" id="7054"/>
    <lineage>
        <taxon>Eukaryota</taxon>
        <taxon>Metazoa</taxon>
        <taxon>Ecdysozoa</taxon>
        <taxon>Arthropoda</taxon>
        <taxon>Hexapoda</taxon>
        <taxon>Insecta</taxon>
        <taxon>Pterygota</taxon>
        <taxon>Neoptera</taxon>
        <taxon>Endopterygota</taxon>
        <taxon>Coleoptera</taxon>
        <taxon>Polyphaga</taxon>
        <taxon>Elateriformia</taxon>
        <taxon>Elateroidea</taxon>
        <taxon>Lampyridae</taxon>
        <taxon>Lampyrinae</taxon>
        <taxon>Photinus</taxon>
    </lineage>
</organism>
<reference evidence="3 4" key="1">
    <citation type="journal article" date="2018" name="Elife">
        <title>Firefly genomes illuminate parallel origins of bioluminescence in beetles.</title>
        <authorList>
            <person name="Fallon T.R."/>
            <person name="Lower S.E."/>
            <person name="Chang C.H."/>
            <person name="Bessho-Uehara M."/>
            <person name="Martin G.J."/>
            <person name="Bewick A.J."/>
            <person name="Behringer M."/>
            <person name="Debat H.J."/>
            <person name="Wong I."/>
            <person name="Day J.C."/>
            <person name="Suvorov A."/>
            <person name="Silva C.J."/>
            <person name="Stanger-Hall K.F."/>
            <person name="Hall D.W."/>
            <person name="Schmitz R.J."/>
            <person name="Nelson D.R."/>
            <person name="Lewis S.M."/>
            <person name="Shigenobu S."/>
            <person name="Bybee S.M."/>
            <person name="Larracuente A.M."/>
            <person name="Oba Y."/>
            <person name="Weng J.K."/>
        </authorList>
    </citation>
    <scope>NUCLEOTIDE SEQUENCE [LARGE SCALE GENOMIC DNA]</scope>
    <source>
        <strain evidence="3">1611_PpyrPB1</strain>
        <tissue evidence="3">Whole body</tissue>
    </source>
</reference>
<protein>
    <recommendedName>
        <fullName evidence="2">Chitin-binding type-2 domain-containing protein</fullName>
    </recommendedName>
</protein>
<dbReference type="Proteomes" id="UP000327044">
    <property type="component" value="Unassembled WGS sequence"/>
</dbReference>
<dbReference type="GO" id="GO:0005576">
    <property type="term" value="C:extracellular region"/>
    <property type="evidence" value="ECO:0007669"/>
    <property type="project" value="InterPro"/>
</dbReference>
<dbReference type="EMBL" id="VVIM01000001">
    <property type="protein sequence ID" value="KAB0804733.1"/>
    <property type="molecule type" value="Genomic_DNA"/>
</dbReference>
<accession>A0A5N4B5B4</accession>
<feature type="domain" description="Chitin-binding type-2" evidence="2">
    <location>
        <begin position="48"/>
        <end position="115"/>
    </location>
</feature>
<name>A0A5N4B5B4_PHOPY</name>
<evidence type="ECO:0000313" key="3">
    <source>
        <dbReference type="EMBL" id="KAB0804733.1"/>
    </source>
</evidence>
<dbReference type="SMART" id="SM00494">
    <property type="entry name" value="ChtBD2"/>
    <property type="match status" value="1"/>
</dbReference>
<dbReference type="SUPFAM" id="SSF57625">
    <property type="entry name" value="Invertebrate chitin-binding proteins"/>
    <property type="match status" value="1"/>
</dbReference>
<evidence type="ECO:0000256" key="1">
    <source>
        <dbReference type="SAM" id="SignalP"/>
    </source>
</evidence>
<dbReference type="InterPro" id="IPR052976">
    <property type="entry name" value="Scoloptoxin-like"/>
</dbReference>
<dbReference type="InParanoid" id="A0A5N4B5B4"/>
<dbReference type="InterPro" id="IPR002557">
    <property type="entry name" value="Chitin-bd_dom"/>
</dbReference>